<feature type="domain" description="Cyclic nucleotide-binding" evidence="4">
    <location>
        <begin position="17"/>
        <end position="86"/>
    </location>
</feature>
<dbReference type="InterPro" id="IPR000595">
    <property type="entry name" value="cNMP-bd_dom"/>
</dbReference>
<dbReference type="EMBL" id="WTYU01000002">
    <property type="protein sequence ID" value="MXP15654.1"/>
    <property type="molecule type" value="Genomic_DNA"/>
</dbReference>
<evidence type="ECO:0000256" key="1">
    <source>
        <dbReference type="ARBA" id="ARBA00023015"/>
    </source>
</evidence>
<dbReference type="InterPro" id="IPR036388">
    <property type="entry name" value="WH-like_DNA-bd_sf"/>
</dbReference>
<dbReference type="GO" id="GO:0003677">
    <property type="term" value="F:DNA binding"/>
    <property type="evidence" value="ECO:0007669"/>
    <property type="project" value="UniProtKB-KW"/>
</dbReference>
<evidence type="ECO:0000259" key="5">
    <source>
        <dbReference type="PROSITE" id="PS51063"/>
    </source>
</evidence>
<dbReference type="GO" id="GO:0003700">
    <property type="term" value="F:DNA-binding transcription factor activity"/>
    <property type="evidence" value="ECO:0007669"/>
    <property type="project" value="InterPro"/>
</dbReference>
<evidence type="ECO:0000313" key="6">
    <source>
        <dbReference type="EMBL" id="MXP15654.1"/>
    </source>
</evidence>
<dbReference type="SMART" id="SM00419">
    <property type="entry name" value="HTH_CRP"/>
    <property type="match status" value="1"/>
</dbReference>
<evidence type="ECO:0000256" key="2">
    <source>
        <dbReference type="ARBA" id="ARBA00023125"/>
    </source>
</evidence>
<evidence type="ECO:0000259" key="4">
    <source>
        <dbReference type="PROSITE" id="PS50042"/>
    </source>
</evidence>
<dbReference type="PANTHER" id="PTHR24567">
    <property type="entry name" value="CRP FAMILY TRANSCRIPTIONAL REGULATORY PROTEIN"/>
    <property type="match status" value="1"/>
</dbReference>
<dbReference type="CDD" id="cd00092">
    <property type="entry name" value="HTH_CRP"/>
    <property type="match status" value="1"/>
</dbReference>
<dbReference type="PROSITE" id="PS51063">
    <property type="entry name" value="HTH_CRP_2"/>
    <property type="match status" value="1"/>
</dbReference>
<dbReference type="InterPro" id="IPR036390">
    <property type="entry name" value="WH_DNA-bd_sf"/>
</dbReference>
<dbReference type="InterPro" id="IPR050397">
    <property type="entry name" value="Env_Response_Regulators"/>
</dbReference>
<protein>
    <submittedName>
        <fullName evidence="6">Helix-turn-helix domain-containing protein</fullName>
    </submittedName>
</protein>
<dbReference type="Proteomes" id="UP000473531">
    <property type="component" value="Unassembled WGS sequence"/>
</dbReference>
<dbReference type="PANTHER" id="PTHR24567:SF75">
    <property type="entry name" value="FUMARATE AND NITRATE REDUCTION REGULATORY PROTEIN"/>
    <property type="match status" value="1"/>
</dbReference>
<dbReference type="SUPFAM" id="SSF46785">
    <property type="entry name" value="Winged helix' DNA-binding domain"/>
    <property type="match status" value="1"/>
</dbReference>
<dbReference type="PRINTS" id="PR00034">
    <property type="entry name" value="HTHCRP"/>
</dbReference>
<gene>
    <name evidence="6" type="ORF">GRI44_12935</name>
</gene>
<dbReference type="PROSITE" id="PS50042">
    <property type="entry name" value="CNMP_BINDING_3"/>
    <property type="match status" value="1"/>
</dbReference>
<keyword evidence="3" id="KW-0804">Transcription</keyword>
<dbReference type="PROSITE" id="PS00042">
    <property type="entry name" value="HTH_CRP_1"/>
    <property type="match status" value="1"/>
</dbReference>
<comment type="caution">
    <text evidence="6">The sequence shown here is derived from an EMBL/GenBank/DDBJ whole genome shotgun (WGS) entry which is preliminary data.</text>
</comment>
<dbReference type="SUPFAM" id="SSF51206">
    <property type="entry name" value="cAMP-binding domain-like"/>
    <property type="match status" value="1"/>
</dbReference>
<dbReference type="InterPro" id="IPR012318">
    <property type="entry name" value="HTH_CRP"/>
</dbReference>
<dbReference type="GO" id="GO:0005829">
    <property type="term" value="C:cytosol"/>
    <property type="evidence" value="ECO:0007669"/>
    <property type="project" value="TreeGrafter"/>
</dbReference>
<dbReference type="Gene3D" id="1.10.10.10">
    <property type="entry name" value="Winged helix-like DNA-binding domain superfamily/Winged helix DNA-binding domain"/>
    <property type="match status" value="1"/>
</dbReference>
<feature type="domain" description="HTH crp-type" evidence="5">
    <location>
        <begin position="148"/>
        <end position="226"/>
    </location>
</feature>
<dbReference type="InterPro" id="IPR018490">
    <property type="entry name" value="cNMP-bd_dom_sf"/>
</dbReference>
<evidence type="ECO:0000256" key="3">
    <source>
        <dbReference type="ARBA" id="ARBA00023163"/>
    </source>
</evidence>
<accession>A0A6L7GK25</accession>
<dbReference type="Pfam" id="PF00027">
    <property type="entry name" value="cNMP_binding"/>
    <property type="match status" value="1"/>
</dbReference>
<dbReference type="Gene3D" id="2.60.120.10">
    <property type="entry name" value="Jelly Rolls"/>
    <property type="match status" value="1"/>
</dbReference>
<keyword evidence="1" id="KW-0805">Transcription regulation</keyword>
<dbReference type="CDD" id="cd00038">
    <property type="entry name" value="CAP_ED"/>
    <property type="match status" value="1"/>
</dbReference>
<dbReference type="Pfam" id="PF13545">
    <property type="entry name" value="HTH_Crp_2"/>
    <property type="match status" value="1"/>
</dbReference>
<evidence type="ECO:0000313" key="7">
    <source>
        <dbReference type="Proteomes" id="UP000473531"/>
    </source>
</evidence>
<organism evidence="6 7">
    <name type="scientific">Allopontixanthobacter confluentis</name>
    <dbReference type="NCBI Taxonomy" id="1849021"/>
    <lineage>
        <taxon>Bacteria</taxon>
        <taxon>Pseudomonadati</taxon>
        <taxon>Pseudomonadota</taxon>
        <taxon>Alphaproteobacteria</taxon>
        <taxon>Sphingomonadales</taxon>
        <taxon>Erythrobacteraceae</taxon>
        <taxon>Allopontixanthobacter</taxon>
    </lineage>
</organism>
<name>A0A6L7GK25_9SPHN</name>
<proteinExistence type="predicted"/>
<dbReference type="InterPro" id="IPR018335">
    <property type="entry name" value="Tscrpt_reg_HTH_Crp-type_CS"/>
</dbReference>
<reference evidence="6 7" key="1">
    <citation type="submission" date="2019-12" db="EMBL/GenBank/DDBJ databases">
        <title>Genomic-based taxomic classification of the family Erythrobacteraceae.</title>
        <authorList>
            <person name="Xu L."/>
        </authorList>
    </citation>
    <scope>NUCLEOTIDE SEQUENCE [LARGE SCALE GENOMIC DNA]</scope>
    <source>
        <strain evidence="6 7">KCTC 52259</strain>
    </source>
</reference>
<sequence length="233" mass="25497">MQHMRLSGHAPGEKHAIFDSLAPCDVARLSAAAQTCDLASGDTLIEEGEDLDRVFIVETGALKLRKSTRDGRQQIFAFAFAGDLIGRPFACKFRHGAYALGPSRLLAFPAAEFDRLTRQNPVFLASIARLAFADLDACRRLSVLLGRKHADEKVASFFVELARWQGQTSALRSGRRLSIALPMSRQDMADFLGLTIETVSRQVSAMKDAGMIEFPGRCRVTILDPMAVLETAG</sequence>
<dbReference type="InterPro" id="IPR014710">
    <property type="entry name" value="RmlC-like_jellyroll"/>
</dbReference>
<dbReference type="SMART" id="SM00100">
    <property type="entry name" value="cNMP"/>
    <property type="match status" value="1"/>
</dbReference>
<keyword evidence="7" id="KW-1185">Reference proteome</keyword>
<keyword evidence="2" id="KW-0238">DNA-binding</keyword>
<dbReference type="AlphaFoldDB" id="A0A6L7GK25"/>